<dbReference type="EMBL" id="AEXO01000100">
    <property type="protein sequence ID" value="EGC85316.1"/>
    <property type="molecule type" value="Genomic_DNA"/>
</dbReference>
<sequence length="46" mass="5042">MGIRYLGTAPALLKKIVCHEKKSDGAVPAPSSAYREVCQTYVHRPV</sequence>
<gene>
    <name evidence="1" type="ORF">HMPREF9303_0529</name>
</gene>
<name>F0HA41_9BACT</name>
<dbReference type="AlphaFoldDB" id="F0HA41"/>
<comment type="caution">
    <text evidence="1">The sequence shown here is derived from an EMBL/GenBank/DDBJ whole genome shotgun (WGS) entry which is preliminary data.</text>
</comment>
<reference evidence="1 2" key="1">
    <citation type="submission" date="2011-02" db="EMBL/GenBank/DDBJ databases">
        <authorList>
            <person name="Durkin A.S."/>
            <person name="Madupu R."/>
            <person name="Torralba M."/>
            <person name="Gillis M."/>
            <person name="Methe B."/>
            <person name="Sutton G."/>
            <person name="Nelson K.E."/>
        </authorList>
    </citation>
    <scope>NUCLEOTIDE SEQUENCE [LARGE SCALE GENOMIC DNA]</scope>
    <source>
        <strain evidence="1 2">CRIS 18C-A</strain>
    </source>
</reference>
<proteinExistence type="predicted"/>
<accession>F0HA41</accession>
<dbReference type="Proteomes" id="UP000003155">
    <property type="component" value="Unassembled WGS sequence"/>
</dbReference>
<evidence type="ECO:0000313" key="2">
    <source>
        <dbReference type="Proteomes" id="UP000003155"/>
    </source>
</evidence>
<protein>
    <submittedName>
        <fullName evidence="1">Uncharacterized protein</fullName>
    </submittedName>
</protein>
<keyword evidence="2" id="KW-1185">Reference proteome</keyword>
<organism evidence="1 2">
    <name type="scientific">Prevotella denticola CRIS 18C-A</name>
    <dbReference type="NCBI Taxonomy" id="944557"/>
    <lineage>
        <taxon>Bacteria</taxon>
        <taxon>Pseudomonadati</taxon>
        <taxon>Bacteroidota</taxon>
        <taxon>Bacteroidia</taxon>
        <taxon>Bacteroidales</taxon>
        <taxon>Prevotellaceae</taxon>
        <taxon>Prevotella</taxon>
    </lineage>
</organism>
<evidence type="ECO:0000313" key="1">
    <source>
        <dbReference type="EMBL" id="EGC85316.1"/>
    </source>
</evidence>